<dbReference type="PROSITE" id="PS00671">
    <property type="entry name" value="D_2_HYDROXYACID_DH_3"/>
    <property type="match status" value="1"/>
</dbReference>
<feature type="domain" description="D-isomer specific 2-hydroxyacid dehydrogenase NAD-binding" evidence="6">
    <location>
        <begin position="106"/>
        <end position="282"/>
    </location>
</feature>
<dbReference type="GO" id="GO:0051287">
    <property type="term" value="F:NAD binding"/>
    <property type="evidence" value="ECO:0007669"/>
    <property type="project" value="InterPro"/>
</dbReference>
<proteinExistence type="inferred from homology"/>
<name>A0AAV3T4J6_9EURY</name>
<evidence type="ECO:0000313" key="7">
    <source>
        <dbReference type="EMBL" id="GAA0658723.1"/>
    </source>
</evidence>
<comment type="caution">
    <text evidence="7">The sequence shown here is derived from an EMBL/GenBank/DDBJ whole genome shotgun (WGS) entry which is preliminary data.</text>
</comment>
<dbReference type="GO" id="GO:0016616">
    <property type="term" value="F:oxidoreductase activity, acting on the CH-OH group of donors, NAD or NADP as acceptor"/>
    <property type="evidence" value="ECO:0007669"/>
    <property type="project" value="InterPro"/>
</dbReference>
<keyword evidence="2 4" id="KW-0560">Oxidoreductase</keyword>
<protein>
    <submittedName>
        <fullName evidence="7">C-terminal binding protein</fullName>
    </submittedName>
</protein>
<dbReference type="InterPro" id="IPR029753">
    <property type="entry name" value="D-isomer_DH_CS"/>
</dbReference>
<evidence type="ECO:0000259" key="5">
    <source>
        <dbReference type="Pfam" id="PF00389"/>
    </source>
</evidence>
<dbReference type="GeneID" id="68572924"/>
<sequence>MVARIVVDDDPKYDPSAFERAVPDAAVAVGDLDTAAGLRAHADADVWVTPSTAPVTADVLADASVRLIAQPSIGVDNVDVAAAAARGVTVVHAADYCVDEVATHALSLLLACVRSVPAYDASVRDGEWDWRVGAPIHRLAGATVGLVSFGPIARAFRDRLRGFDADVLAYDPYVDADVMARENAEKVTFEELTARADHVSVHAPLTDETRGLVGRDALARLRDDAVVVNVGRGGVVDEAALVDALESGDIAAAGLDVFETEPLPAESALRDRDDVVLTPHAGWYSAEAMADANESVAADVRRFLDGETPAGRVDPDADWL</sequence>
<dbReference type="Pfam" id="PF02826">
    <property type="entry name" value="2-Hacid_dh_C"/>
    <property type="match status" value="1"/>
</dbReference>
<dbReference type="AlphaFoldDB" id="A0AAV3T4J6"/>
<evidence type="ECO:0000256" key="1">
    <source>
        <dbReference type="ARBA" id="ARBA00005854"/>
    </source>
</evidence>
<dbReference type="SUPFAM" id="SSF51735">
    <property type="entry name" value="NAD(P)-binding Rossmann-fold domains"/>
    <property type="match status" value="1"/>
</dbReference>
<dbReference type="Gene3D" id="3.40.50.720">
    <property type="entry name" value="NAD(P)-binding Rossmann-like Domain"/>
    <property type="match status" value="2"/>
</dbReference>
<dbReference type="Proteomes" id="UP001500194">
    <property type="component" value="Unassembled WGS sequence"/>
</dbReference>
<dbReference type="FunFam" id="3.40.50.720:FF:000203">
    <property type="entry name" value="D-3-phosphoglycerate dehydrogenase (SerA)"/>
    <property type="match status" value="1"/>
</dbReference>
<comment type="similarity">
    <text evidence="1 4">Belongs to the D-isomer specific 2-hydroxyacid dehydrogenase family.</text>
</comment>
<dbReference type="SUPFAM" id="SSF52283">
    <property type="entry name" value="Formate/glycerate dehydrogenase catalytic domain-like"/>
    <property type="match status" value="1"/>
</dbReference>
<evidence type="ECO:0000259" key="6">
    <source>
        <dbReference type="Pfam" id="PF02826"/>
    </source>
</evidence>
<gene>
    <name evidence="7" type="ORF">GCM10009019_23900</name>
</gene>
<keyword evidence="3" id="KW-0520">NAD</keyword>
<dbReference type="InterPro" id="IPR006139">
    <property type="entry name" value="D-isomer_2_OHA_DH_cat_dom"/>
</dbReference>
<dbReference type="Pfam" id="PF00389">
    <property type="entry name" value="2-Hacid_dh"/>
    <property type="match status" value="1"/>
</dbReference>
<dbReference type="PANTHER" id="PTHR42789:SF1">
    <property type="entry name" value="D-ISOMER SPECIFIC 2-HYDROXYACID DEHYDROGENASE FAMILY PROTEIN (AFU_ORTHOLOGUE AFUA_6G10090)"/>
    <property type="match status" value="1"/>
</dbReference>
<accession>A0AAV3T4J6</accession>
<evidence type="ECO:0000256" key="2">
    <source>
        <dbReference type="ARBA" id="ARBA00023002"/>
    </source>
</evidence>
<organism evidence="7 8">
    <name type="scientific">Salarchaeum japonicum</name>
    <dbReference type="NCBI Taxonomy" id="555573"/>
    <lineage>
        <taxon>Archaea</taxon>
        <taxon>Methanobacteriati</taxon>
        <taxon>Methanobacteriota</taxon>
        <taxon>Stenosarchaea group</taxon>
        <taxon>Halobacteria</taxon>
        <taxon>Halobacteriales</taxon>
        <taxon>Halobacteriaceae</taxon>
    </lineage>
</organism>
<dbReference type="PANTHER" id="PTHR42789">
    <property type="entry name" value="D-ISOMER SPECIFIC 2-HYDROXYACID DEHYDROGENASE FAMILY PROTEIN (AFU_ORTHOLOGUE AFUA_6G10090)"/>
    <property type="match status" value="1"/>
</dbReference>
<dbReference type="InterPro" id="IPR050857">
    <property type="entry name" value="D-2-hydroxyacid_DH"/>
</dbReference>
<evidence type="ECO:0000256" key="3">
    <source>
        <dbReference type="ARBA" id="ARBA00023027"/>
    </source>
</evidence>
<dbReference type="InterPro" id="IPR036291">
    <property type="entry name" value="NAD(P)-bd_dom_sf"/>
</dbReference>
<evidence type="ECO:0000313" key="8">
    <source>
        <dbReference type="Proteomes" id="UP001500194"/>
    </source>
</evidence>
<dbReference type="InterPro" id="IPR006140">
    <property type="entry name" value="D-isomer_DH_NAD-bd"/>
</dbReference>
<evidence type="ECO:0000256" key="4">
    <source>
        <dbReference type="RuleBase" id="RU003719"/>
    </source>
</evidence>
<keyword evidence="8" id="KW-1185">Reference proteome</keyword>
<dbReference type="RefSeq" id="WP_227262301.1">
    <property type="nucleotide sequence ID" value="NZ_BAAADU010000002.1"/>
</dbReference>
<dbReference type="EMBL" id="BAAADU010000002">
    <property type="protein sequence ID" value="GAA0658723.1"/>
    <property type="molecule type" value="Genomic_DNA"/>
</dbReference>
<reference evidence="7 8" key="1">
    <citation type="journal article" date="2019" name="Int. J. Syst. Evol. Microbiol.">
        <title>The Global Catalogue of Microorganisms (GCM) 10K type strain sequencing project: providing services to taxonomists for standard genome sequencing and annotation.</title>
        <authorList>
            <consortium name="The Broad Institute Genomics Platform"/>
            <consortium name="The Broad Institute Genome Sequencing Center for Infectious Disease"/>
            <person name="Wu L."/>
            <person name="Ma J."/>
        </authorList>
    </citation>
    <scope>NUCLEOTIDE SEQUENCE [LARGE SCALE GENOMIC DNA]</scope>
    <source>
        <strain evidence="7 8">JCM 16327</strain>
    </source>
</reference>
<feature type="domain" description="D-isomer specific 2-hydroxyacid dehydrogenase catalytic" evidence="5">
    <location>
        <begin position="26"/>
        <end position="313"/>
    </location>
</feature>